<evidence type="ECO:0000313" key="3">
    <source>
        <dbReference type="EMBL" id="KAJ9186011.1"/>
    </source>
</evidence>
<feature type="compositionally biased region" description="Low complexity" evidence="1">
    <location>
        <begin position="100"/>
        <end position="111"/>
    </location>
</feature>
<feature type="signal peptide" evidence="2">
    <location>
        <begin position="1"/>
        <end position="22"/>
    </location>
</feature>
<protein>
    <submittedName>
        <fullName evidence="3">Uncharacterized protein</fullName>
    </submittedName>
</protein>
<comment type="caution">
    <text evidence="3">The sequence shown here is derived from an EMBL/GenBank/DDBJ whole genome shotgun (WGS) entry which is preliminary data.</text>
</comment>
<sequence length="128" mass="13549">MKKVIPILFVLGLGLLYLQVDARRLVLEQIKTQKTENQLQSNAPGIKPNDEHGKSSTSGNPLTGSVPAVEADTDNRNSSTSTSSGGSNSSGDGDDEKNTSYGNYGYPSGSSTETHHAYTNDCNPKKGC</sequence>
<dbReference type="Proteomes" id="UP001174677">
    <property type="component" value="Chromosome 3"/>
</dbReference>
<proteinExistence type="predicted"/>
<reference evidence="3" key="1">
    <citation type="journal article" date="2023" name="Plant Biotechnol. J.">
        <title>Chromosome-level wild Hevea brasiliensis genome provides new tools for genomic-assisted breeding and valuable loci to elevate rubber yield.</title>
        <authorList>
            <person name="Cheng H."/>
            <person name="Song X."/>
            <person name="Hu Y."/>
            <person name="Wu T."/>
            <person name="Yang Q."/>
            <person name="An Z."/>
            <person name="Feng S."/>
            <person name="Deng Z."/>
            <person name="Wu W."/>
            <person name="Zeng X."/>
            <person name="Tu M."/>
            <person name="Wang X."/>
            <person name="Huang H."/>
        </authorList>
    </citation>
    <scope>NUCLEOTIDE SEQUENCE</scope>
    <source>
        <strain evidence="3">MT/VB/25A 57/8</strain>
    </source>
</reference>
<evidence type="ECO:0000256" key="2">
    <source>
        <dbReference type="SAM" id="SignalP"/>
    </source>
</evidence>
<evidence type="ECO:0000313" key="4">
    <source>
        <dbReference type="Proteomes" id="UP001174677"/>
    </source>
</evidence>
<organism evidence="3 4">
    <name type="scientific">Hevea brasiliensis</name>
    <name type="common">Para rubber tree</name>
    <name type="synonym">Siphonia brasiliensis</name>
    <dbReference type="NCBI Taxonomy" id="3981"/>
    <lineage>
        <taxon>Eukaryota</taxon>
        <taxon>Viridiplantae</taxon>
        <taxon>Streptophyta</taxon>
        <taxon>Embryophyta</taxon>
        <taxon>Tracheophyta</taxon>
        <taxon>Spermatophyta</taxon>
        <taxon>Magnoliopsida</taxon>
        <taxon>eudicotyledons</taxon>
        <taxon>Gunneridae</taxon>
        <taxon>Pentapetalae</taxon>
        <taxon>rosids</taxon>
        <taxon>fabids</taxon>
        <taxon>Malpighiales</taxon>
        <taxon>Euphorbiaceae</taxon>
        <taxon>Crotonoideae</taxon>
        <taxon>Micrandreae</taxon>
        <taxon>Hevea</taxon>
    </lineage>
</organism>
<dbReference type="EMBL" id="JARPOI010000003">
    <property type="protein sequence ID" value="KAJ9186011.1"/>
    <property type="molecule type" value="Genomic_DNA"/>
</dbReference>
<name>A0ABQ9N0Z2_HEVBR</name>
<accession>A0ABQ9N0Z2</accession>
<keyword evidence="2" id="KW-0732">Signal</keyword>
<feature type="region of interest" description="Disordered" evidence="1">
    <location>
        <begin position="32"/>
        <end position="128"/>
    </location>
</feature>
<feature type="compositionally biased region" description="Low complexity" evidence="1">
    <location>
        <begin position="76"/>
        <end position="91"/>
    </location>
</feature>
<keyword evidence="4" id="KW-1185">Reference proteome</keyword>
<gene>
    <name evidence="3" type="ORF">P3X46_005569</name>
</gene>
<evidence type="ECO:0000256" key="1">
    <source>
        <dbReference type="SAM" id="MobiDB-lite"/>
    </source>
</evidence>
<feature type="chain" id="PRO_5045477012" evidence="2">
    <location>
        <begin position="23"/>
        <end position="128"/>
    </location>
</feature>